<evidence type="ECO:0000313" key="1">
    <source>
        <dbReference type="EMBL" id="ETN99310.1"/>
    </source>
</evidence>
<organism evidence="1 2">
    <name type="scientific">Reticulomyxa filosa</name>
    <dbReference type="NCBI Taxonomy" id="46433"/>
    <lineage>
        <taxon>Eukaryota</taxon>
        <taxon>Sar</taxon>
        <taxon>Rhizaria</taxon>
        <taxon>Retaria</taxon>
        <taxon>Foraminifera</taxon>
        <taxon>Monothalamids</taxon>
        <taxon>Reticulomyxidae</taxon>
        <taxon>Reticulomyxa</taxon>
    </lineage>
</organism>
<protein>
    <submittedName>
        <fullName evidence="1">Uncharacterized protein</fullName>
    </submittedName>
</protein>
<name>X6LD64_RETFI</name>
<sequence length="379" mass="43862">MYTKQIHFQSTWYFHKSFAIHLKFYKCIRLPQNFSYFYLKVTLLTIELNVLQFRYAQQKWRGQTDEKILSESLWLVYSSMKSLLVLVVLHVLNVFAVVLNASERNTSNCSWTNKQKYFNQHININIMAISSDRLLNQMWKSETLTCEQCLQLYNNTASASSLQISNNKSMQSTNKIIRIFQSTLSANTKQSKKNLPSKTSTMSVFIPISTIQQTTHKYTFTAATFRNDFFKKTKITAMAKWKSCNSIERVSIVKNGCELSRYNAATYTNITSRCRFSFPTSCCTIQAGVKHKFVQNSTRSKFCLNFGSITQCCNIFDFAVQLIKQKWRTTYTWNNYPKVAITGENTIFARNGQTGKYYLSTFNSSTYCTNSNANICCNN</sequence>
<dbReference type="EMBL" id="ASPP01044331">
    <property type="protein sequence ID" value="ETN99310.1"/>
    <property type="molecule type" value="Genomic_DNA"/>
</dbReference>
<dbReference type="Proteomes" id="UP000023152">
    <property type="component" value="Unassembled WGS sequence"/>
</dbReference>
<gene>
    <name evidence="1" type="ORF">RFI_38171</name>
</gene>
<accession>X6LD64</accession>
<reference evidence="1 2" key="1">
    <citation type="journal article" date="2013" name="Curr. Biol.">
        <title>The Genome of the Foraminiferan Reticulomyxa filosa.</title>
        <authorList>
            <person name="Glockner G."/>
            <person name="Hulsmann N."/>
            <person name="Schleicher M."/>
            <person name="Noegel A.A."/>
            <person name="Eichinger L."/>
            <person name="Gallinger C."/>
            <person name="Pawlowski J."/>
            <person name="Sierra R."/>
            <person name="Euteneuer U."/>
            <person name="Pillet L."/>
            <person name="Moustafa A."/>
            <person name="Platzer M."/>
            <person name="Groth M."/>
            <person name="Szafranski K."/>
            <person name="Schliwa M."/>
        </authorList>
    </citation>
    <scope>NUCLEOTIDE SEQUENCE [LARGE SCALE GENOMIC DNA]</scope>
</reference>
<keyword evidence="2" id="KW-1185">Reference proteome</keyword>
<feature type="non-terminal residue" evidence="1">
    <location>
        <position position="379"/>
    </location>
</feature>
<proteinExistence type="predicted"/>
<dbReference type="AlphaFoldDB" id="X6LD64"/>
<comment type="caution">
    <text evidence="1">The sequence shown here is derived from an EMBL/GenBank/DDBJ whole genome shotgun (WGS) entry which is preliminary data.</text>
</comment>
<evidence type="ECO:0000313" key="2">
    <source>
        <dbReference type="Proteomes" id="UP000023152"/>
    </source>
</evidence>